<organism evidence="4 5">
    <name type="scientific">Tuber borchii</name>
    <name type="common">White truffle</name>
    <dbReference type="NCBI Taxonomy" id="42251"/>
    <lineage>
        <taxon>Eukaryota</taxon>
        <taxon>Fungi</taxon>
        <taxon>Dikarya</taxon>
        <taxon>Ascomycota</taxon>
        <taxon>Pezizomycotina</taxon>
        <taxon>Pezizomycetes</taxon>
        <taxon>Pezizales</taxon>
        <taxon>Tuberaceae</taxon>
        <taxon>Tuber</taxon>
    </lineage>
</organism>
<evidence type="ECO:0000313" key="5">
    <source>
        <dbReference type="Proteomes" id="UP000244722"/>
    </source>
</evidence>
<dbReference type="GO" id="GO:0005739">
    <property type="term" value="C:mitochondrion"/>
    <property type="evidence" value="ECO:0007669"/>
    <property type="project" value="UniProtKB-ARBA"/>
</dbReference>
<dbReference type="InterPro" id="IPR003734">
    <property type="entry name" value="DUF155"/>
</dbReference>
<evidence type="ECO:0000313" key="4">
    <source>
        <dbReference type="EMBL" id="PUU72414.1"/>
    </source>
</evidence>
<dbReference type="EMBL" id="NESQ01000545">
    <property type="protein sequence ID" value="PUU72414.1"/>
    <property type="molecule type" value="Genomic_DNA"/>
</dbReference>
<evidence type="ECO:0000256" key="1">
    <source>
        <dbReference type="ARBA" id="ARBA00008306"/>
    </source>
</evidence>
<name>A0A2T6ZAG0_TUBBO</name>
<dbReference type="PANTHER" id="PTHR16255">
    <property type="entry name" value="REQUIRED FOR MEIOTIC NUCLEAR DIVISION PROTEIN 1 HOMOLOG"/>
    <property type="match status" value="1"/>
</dbReference>
<gene>
    <name evidence="4" type="ORF">B9Z19DRAFT_1137699</name>
</gene>
<comment type="similarity">
    <text evidence="1">Belongs to the RMD1/sif2 family.</text>
</comment>
<dbReference type="InterPro" id="IPR051624">
    <property type="entry name" value="RMD1/Sad1-interacting"/>
</dbReference>
<dbReference type="AlphaFoldDB" id="A0A2T6ZAG0"/>
<protein>
    <recommendedName>
        <fullName evidence="3">DUF155 domain-containing protein</fullName>
    </recommendedName>
</protein>
<feature type="domain" description="DUF155" evidence="3">
    <location>
        <begin position="5"/>
        <end position="79"/>
    </location>
</feature>
<dbReference type="Proteomes" id="UP000244722">
    <property type="component" value="Unassembled WGS sequence"/>
</dbReference>
<keyword evidence="5" id="KW-1185">Reference proteome</keyword>
<dbReference type="OrthoDB" id="18302at2759"/>
<keyword evidence="2" id="KW-0472">Membrane</keyword>
<evidence type="ECO:0000259" key="3">
    <source>
        <dbReference type="Pfam" id="PF02582"/>
    </source>
</evidence>
<accession>A0A2T6ZAG0</accession>
<comment type="caution">
    <text evidence="4">The sequence shown here is derived from an EMBL/GenBank/DDBJ whole genome shotgun (WGS) entry which is preliminary data.</text>
</comment>
<dbReference type="Pfam" id="PF02582">
    <property type="entry name" value="DUF155"/>
    <property type="match status" value="1"/>
</dbReference>
<proteinExistence type="inferred from homology"/>
<keyword evidence="2" id="KW-0812">Transmembrane</keyword>
<reference evidence="4 5" key="1">
    <citation type="submission" date="2017-04" db="EMBL/GenBank/DDBJ databases">
        <title>Draft genome sequence of Tuber borchii Vittad., a whitish edible truffle.</title>
        <authorList>
            <consortium name="DOE Joint Genome Institute"/>
            <person name="Murat C."/>
            <person name="Kuo A."/>
            <person name="Barry K.W."/>
            <person name="Clum A."/>
            <person name="Dockter R.B."/>
            <person name="Fauchery L."/>
            <person name="Iotti M."/>
            <person name="Kohler A."/>
            <person name="Labutti K."/>
            <person name="Lindquist E.A."/>
            <person name="Lipzen A."/>
            <person name="Ohm R.A."/>
            <person name="Wang M."/>
            <person name="Grigoriev I.V."/>
            <person name="Zambonelli A."/>
            <person name="Martin F.M."/>
        </authorList>
    </citation>
    <scope>NUCLEOTIDE SEQUENCE [LARGE SCALE GENOMIC DNA]</scope>
    <source>
        <strain evidence="4 5">Tbo3840</strain>
    </source>
</reference>
<keyword evidence="2" id="KW-1133">Transmembrane helix</keyword>
<feature type="transmembrane region" description="Helical" evidence="2">
    <location>
        <begin position="104"/>
        <end position="125"/>
    </location>
</feature>
<dbReference type="PANTHER" id="PTHR16255:SF4">
    <property type="entry name" value="SPORULATION PROTEIN RMD8"/>
    <property type="match status" value="1"/>
</dbReference>
<evidence type="ECO:0000256" key="2">
    <source>
        <dbReference type="SAM" id="Phobius"/>
    </source>
</evidence>
<sequence>MLGLQQIPKKLALTGKLGMKQEEVVKMSGKLFKLPVDVNLSSNVLDVPEFFWDAEPTLHTLYAAVREYLKIKQRILVLNERCRVYLDLMEILLDSFADSHMSRITWIIIILIVLLLFVTAAEVAIRFGLLSARKKVGS</sequence>